<feature type="region of interest" description="Disordered" evidence="1">
    <location>
        <begin position="78"/>
        <end position="106"/>
    </location>
</feature>
<comment type="caution">
    <text evidence="2">The sequence shown here is derived from an EMBL/GenBank/DDBJ whole genome shotgun (WGS) entry which is preliminary data.</text>
</comment>
<protein>
    <submittedName>
        <fullName evidence="2">Uncharacterized protein</fullName>
    </submittedName>
</protein>
<evidence type="ECO:0000313" key="2">
    <source>
        <dbReference type="EMBL" id="GIH41731.1"/>
    </source>
</evidence>
<sequence length="106" mass="10793">MTFGADTLNCWVSPALTLIWVAKPTIALLPAPGTSHWDGGVPGRLFSRQMIELGGHAARKARVRAPCVPRPFRPLPAVAAGVGSGDRETATPDGDGAGAPPAVGTG</sequence>
<proteinExistence type="predicted"/>
<keyword evidence="3" id="KW-1185">Reference proteome</keyword>
<accession>A0ABQ4G3U0</accession>
<gene>
    <name evidence="2" type="ORF">Mco01_47310</name>
</gene>
<evidence type="ECO:0000313" key="3">
    <source>
        <dbReference type="Proteomes" id="UP000603904"/>
    </source>
</evidence>
<organism evidence="2 3">
    <name type="scientific">Microbispora corallina</name>
    <dbReference type="NCBI Taxonomy" id="83302"/>
    <lineage>
        <taxon>Bacteria</taxon>
        <taxon>Bacillati</taxon>
        <taxon>Actinomycetota</taxon>
        <taxon>Actinomycetes</taxon>
        <taxon>Streptosporangiales</taxon>
        <taxon>Streptosporangiaceae</taxon>
        <taxon>Microbispora</taxon>
    </lineage>
</organism>
<evidence type="ECO:0000256" key="1">
    <source>
        <dbReference type="SAM" id="MobiDB-lite"/>
    </source>
</evidence>
<feature type="compositionally biased region" description="Low complexity" evidence="1">
    <location>
        <begin position="91"/>
        <end position="106"/>
    </location>
</feature>
<reference evidence="2 3" key="1">
    <citation type="submission" date="2021-01" db="EMBL/GenBank/DDBJ databases">
        <title>Whole genome shotgun sequence of Microbispora corallina NBRC 16416.</title>
        <authorList>
            <person name="Komaki H."/>
            <person name="Tamura T."/>
        </authorList>
    </citation>
    <scope>NUCLEOTIDE SEQUENCE [LARGE SCALE GENOMIC DNA]</scope>
    <source>
        <strain evidence="2 3">NBRC 16416</strain>
    </source>
</reference>
<dbReference type="EMBL" id="BOOC01000025">
    <property type="protein sequence ID" value="GIH41731.1"/>
    <property type="molecule type" value="Genomic_DNA"/>
</dbReference>
<dbReference type="Proteomes" id="UP000603904">
    <property type="component" value="Unassembled WGS sequence"/>
</dbReference>
<name>A0ABQ4G3U0_9ACTN</name>